<proteinExistence type="predicted"/>
<keyword evidence="1" id="KW-0812">Transmembrane</keyword>
<dbReference type="AlphaFoldDB" id="A0A226CYR8"/>
<evidence type="ECO:0000313" key="2">
    <source>
        <dbReference type="EMBL" id="OXA37688.1"/>
    </source>
</evidence>
<feature type="transmembrane region" description="Helical" evidence="1">
    <location>
        <begin position="180"/>
        <end position="199"/>
    </location>
</feature>
<keyword evidence="1" id="KW-0472">Membrane</keyword>
<reference evidence="2 3" key="1">
    <citation type="submission" date="2015-12" db="EMBL/GenBank/DDBJ databases">
        <title>The genome of Folsomia candida.</title>
        <authorList>
            <person name="Faddeeva A."/>
            <person name="Derks M.F."/>
            <person name="Anvar Y."/>
            <person name="Smit S."/>
            <person name="Van Straalen N."/>
            <person name="Roelofs D."/>
        </authorList>
    </citation>
    <scope>NUCLEOTIDE SEQUENCE [LARGE SCALE GENOMIC DNA]</scope>
    <source>
        <strain evidence="2 3">VU population</strain>
        <tissue evidence="2">Whole body</tissue>
    </source>
</reference>
<keyword evidence="3" id="KW-1185">Reference proteome</keyword>
<feature type="transmembrane region" description="Helical" evidence="1">
    <location>
        <begin position="239"/>
        <end position="262"/>
    </location>
</feature>
<feature type="transmembrane region" description="Helical" evidence="1">
    <location>
        <begin position="46"/>
        <end position="69"/>
    </location>
</feature>
<organism evidence="2 3">
    <name type="scientific">Folsomia candida</name>
    <name type="common">Springtail</name>
    <dbReference type="NCBI Taxonomy" id="158441"/>
    <lineage>
        <taxon>Eukaryota</taxon>
        <taxon>Metazoa</taxon>
        <taxon>Ecdysozoa</taxon>
        <taxon>Arthropoda</taxon>
        <taxon>Hexapoda</taxon>
        <taxon>Collembola</taxon>
        <taxon>Entomobryomorpha</taxon>
        <taxon>Isotomoidea</taxon>
        <taxon>Isotomidae</taxon>
        <taxon>Proisotominae</taxon>
        <taxon>Folsomia</taxon>
    </lineage>
</organism>
<comment type="caution">
    <text evidence="2">The sequence shown here is derived from an EMBL/GenBank/DDBJ whole genome shotgun (WGS) entry which is preliminary data.</text>
</comment>
<feature type="transmembrane region" description="Helical" evidence="1">
    <location>
        <begin position="141"/>
        <end position="168"/>
    </location>
</feature>
<dbReference type="OrthoDB" id="8297494at2759"/>
<name>A0A226CYR8_FOLCA</name>
<dbReference type="Proteomes" id="UP000198287">
    <property type="component" value="Unassembled WGS sequence"/>
</dbReference>
<sequence>MVYSEFLPMLKRNLEFCQLLKCVPFVFDSKIDRLVKAKRVGHVVMFRLQCFLSVLYISALFLNLCFGRLTTTEKFQGLTFFMVYFAATWIKFNYSLDMAAIEVIHAFLDFEECIVRETDSPKFPLSFGAKIMKLFIQLAEVSGFSFVILQLILLQCVPCTSPFIFSMFPNCEEMADKTCWLLKLAVHIFETWMCLQMFFGCKVKTATMQSEQDAEKCIKFYRCIQMLEKFFSAYPMSRVVPVMVFGILSMEIISLFVSINFYDKIAMPGFLLFPLLGLNTPLNNICLLTLASLVHNSSGKILAVLEKKVMEMTCHRGRNKSIIYRQLRACSVLKVKFWSNYIDRGTPLVIQNFCINQTMSLTLVEANKMHG</sequence>
<evidence type="ECO:0000256" key="1">
    <source>
        <dbReference type="SAM" id="Phobius"/>
    </source>
</evidence>
<dbReference type="EMBL" id="LNIX01000053">
    <property type="protein sequence ID" value="OXA37688.1"/>
    <property type="molecule type" value="Genomic_DNA"/>
</dbReference>
<evidence type="ECO:0000313" key="3">
    <source>
        <dbReference type="Proteomes" id="UP000198287"/>
    </source>
</evidence>
<feature type="transmembrane region" description="Helical" evidence="1">
    <location>
        <begin position="75"/>
        <end position="92"/>
    </location>
</feature>
<gene>
    <name evidence="2" type="ORF">Fcan01_27545</name>
</gene>
<accession>A0A226CYR8</accession>
<keyword evidence="1" id="KW-1133">Transmembrane helix</keyword>
<protein>
    <submittedName>
        <fullName evidence="2">Uncharacterized protein</fullName>
    </submittedName>
</protein>